<evidence type="ECO:0000256" key="1">
    <source>
        <dbReference type="ARBA" id="ARBA00022741"/>
    </source>
</evidence>
<sequence length="157" mass="17817">MKKFAQKIRNLVVFIKGIQKAKAGIPRIEVKFSLNESDILKIEARDLSTRIKASLTIEKFKPQKYTKSSFNPYSQHMGKHRIPGALTDKFGNPDGSEYDLAKNGSFKGLQIAVLHLYTGEGFDFVKPEEALKEKGFHVHRWTNVPTPDELSRVLNKS</sequence>
<evidence type="ECO:0000256" key="2">
    <source>
        <dbReference type="ARBA" id="ARBA00022840"/>
    </source>
</evidence>
<gene>
    <name evidence="3" type="ORF">OMM_14140</name>
</gene>
<dbReference type="SUPFAM" id="SSF100920">
    <property type="entry name" value="Heat shock protein 70kD (HSP70), peptide-binding domain"/>
    <property type="match status" value="1"/>
</dbReference>
<organism evidence="3 4">
    <name type="scientific">Candidatus Magnetoglobus multicellularis str. Araruama</name>
    <dbReference type="NCBI Taxonomy" id="890399"/>
    <lineage>
        <taxon>Bacteria</taxon>
        <taxon>Pseudomonadati</taxon>
        <taxon>Thermodesulfobacteriota</taxon>
        <taxon>Desulfobacteria</taxon>
        <taxon>Desulfobacterales</taxon>
        <taxon>Desulfobacteraceae</taxon>
        <taxon>Candidatus Magnetoglobus</taxon>
    </lineage>
</organism>
<keyword evidence="1" id="KW-0547">Nucleotide-binding</keyword>
<dbReference type="EMBL" id="ATBP01002754">
    <property type="protein sequence ID" value="ETR65509.1"/>
    <property type="molecule type" value="Genomic_DNA"/>
</dbReference>
<comment type="caution">
    <text evidence="3">The sequence shown here is derived from an EMBL/GenBank/DDBJ whole genome shotgun (WGS) entry which is preliminary data.</text>
</comment>
<evidence type="ECO:0000313" key="3">
    <source>
        <dbReference type="EMBL" id="ETR65509.1"/>
    </source>
</evidence>
<evidence type="ECO:0000313" key="4">
    <source>
        <dbReference type="Proteomes" id="UP000189670"/>
    </source>
</evidence>
<dbReference type="AlphaFoldDB" id="A0A1V1NSF1"/>
<dbReference type="InterPro" id="IPR013126">
    <property type="entry name" value="Hsp_70_fam"/>
</dbReference>
<dbReference type="GO" id="GO:0140662">
    <property type="term" value="F:ATP-dependent protein folding chaperone"/>
    <property type="evidence" value="ECO:0007669"/>
    <property type="project" value="InterPro"/>
</dbReference>
<accession>A0A1V1NSF1</accession>
<reference evidence="4" key="1">
    <citation type="submission" date="2012-11" db="EMBL/GenBank/DDBJ databases">
        <authorList>
            <person name="Lucero-Rivera Y.E."/>
            <person name="Tovar-Ramirez D."/>
        </authorList>
    </citation>
    <scope>NUCLEOTIDE SEQUENCE [LARGE SCALE GENOMIC DNA]</scope>
    <source>
        <strain evidence="4">Araruama</strain>
    </source>
</reference>
<dbReference type="Gene3D" id="2.60.34.10">
    <property type="entry name" value="Substrate Binding Domain Of DNAk, Chain A, domain 1"/>
    <property type="match status" value="1"/>
</dbReference>
<dbReference type="GO" id="GO:0005524">
    <property type="term" value="F:ATP binding"/>
    <property type="evidence" value="ECO:0007669"/>
    <property type="project" value="UniProtKB-KW"/>
</dbReference>
<name>A0A1V1NSF1_9BACT</name>
<dbReference type="Pfam" id="PF00012">
    <property type="entry name" value="HSP70"/>
    <property type="match status" value="1"/>
</dbReference>
<dbReference type="InterPro" id="IPR029047">
    <property type="entry name" value="HSP70_peptide-bd_sf"/>
</dbReference>
<proteinExistence type="predicted"/>
<dbReference type="Proteomes" id="UP000189670">
    <property type="component" value="Unassembled WGS sequence"/>
</dbReference>
<keyword evidence="2" id="KW-0067">ATP-binding</keyword>
<protein>
    <submittedName>
        <fullName evidence="3">Uncharacterized protein</fullName>
    </submittedName>
</protein>